<sequence>MTYTIKACSSIHEIGQANWDACANPRLANPKSLIAFDPFVSFAFLSALEDSDSATPETGWAAQHLSLVADSGAVHGVVPMYLKNHSQGEYVFDYSWADAFERAGGRYYPKLQVAVPFSPVTGRRLLTVDSPQSDELEQYLISGMMQLAEKLGLSSVHVTFAEQQQWQRLGDAGFLQRTHNQFHWENDGYTCFEDFLQQLSAKKRKNIRRERRDALANGVEIEWLQGAAIEERHWDAFYRFYVDTGSRKWGSPYLSRDFFSRISASMSDDILLIMCRREGRYIGGAINFIGSECLFGRNWGCLEDHRFLHFEACYYQAIEYAITHGLSRVEAGAQGQHKLARGYLPTHTYSSHWLANQSFSDAVGNFLTEENRHIDEEIDFLQEHSPYRQSQS</sequence>
<evidence type="ECO:0000313" key="2">
    <source>
        <dbReference type="Proteomes" id="UP000754644"/>
    </source>
</evidence>
<dbReference type="PANTHER" id="PTHR47017">
    <property type="entry name" value="ACYL-COA"/>
    <property type="match status" value="1"/>
</dbReference>
<dbReference type="Gene3D" id="3.40.630.30">
    <property type="match status" value="1"/>
</dbReference>
<name>A0A972VWU9_9GAMM</name>
<proteinExistence type="predicted"/>
<evidence type="ECO:0000313" key="1">
    <source>
        <dbReference type="EMBL" id="NQV64971.1"/>
    </source>
</evidence>
<dbReference type="EMBL" id="JABMOJ010000234">
    <property type="protein sequence ID" value="NQV64971.1"/>
    <property type="molecule type" value="Genomic_DNA"/>
</dbReference>
<dbReference type="PANTHER" id="PTHR47017:SF1">
    <property type="entry name" value="ACYL-COA"/>
    <property type="match status" value="1"/>
</dbReference>
<dbReference type="AlphaFoldDB" id="A0A972VWU9"/>
<dbReference type="Pfam" id="PF04339">
    <property type="entry name" value="FemAB_like"/>
    <property type="match status" value="1"/>
</dbReference>
<protein>
    <submittedName>
        <fullName evidence="1">N-acetyltransferase</fullName>
    </submittedName>
</protein>
<accession>A0A972VWU9</accession>
<dbReference type="Proteomes" id="UP000754644">
    <property type="component" value="Unassembled WGS sequence"/>
</dbReference>
<organism evidence="1 2">
    <name type="scientific">SAR86 cluster bacterium</name>
    <dbReference type="NCBI Taxonomy" id="2030880"/>
    <lineage>
        <taxon>Bacteria</taxon>
        <taxon>Pseudomonadati</taxon>
        <taxon>Pseudomonadota</taxon>
        <taxon>Gammaproteobacteria</taxon>
        <taxon>SAR86 cluster</taxon>
    </lineage>
</organism>
<dbReference type="InterPro" id="IPR007434">
    <property type="entry name" value="FemAB-like"/>
</dbReference>
<comment type="caution">
    <text evidence="1">The sequence shown here is derived from an EMBL/GenBank/DDBJ whole genome shotgun (WGS) entry which is preliminary data.</text>
</comment>
<reference evidence="1" key="1">
    <citation type="submission" date="2020-05" db="EMBL/GenBank/DDBJ databases">
        <title>Sulfur intermediates as new biogeochemical hubs in an aquatic model microbial ecosystem.</title>
        <authorList>
            <person name="Vigneron A."/>
        </authorList>
    </citation>
    <scope>NUCLEOTIDE SEQUENCE</scope>
    <source>
        <strain evidence="1">Bin.250</strain>
    </source>
</reference>
<gene>
    <name evidence="1" type="ORF">HQ497_06360</name>
</gene>
<dbReference type="SUPFAM" id="SSF55729">
    <property type="entry name" value="Acyl-CoA N-acyltransferases (Nat)"/>
    <property type="match status" value="1"/>
</dbReference>
<dbReference type="InterPro" id="IPR016181">
    <property type="entry name" value="Acyl_CoA_acyltransferase"/>
</dbReference>